<evidence type="ECO:0000313" key="3">
    <source>
        <dbReference type="EMBL" id="CAD8098648.1"/>
    </source>
</evidence>
<name>A0A8S1P6R8_9CILI</name>
<keyword evidence="1" id="KW-0732">Signal</keyword>
<evidence type="ECO:0000256" key="1">
    <source>
        <dbReference type="SAM" id="SignalP"/>
    </source>
</evidence>
<dbReference type="Proteomes" id="UP000692954">
    <property type="component" value="Unassembled WGS sequence"/>
</dbReference>
<reference evidence="3" key="1">
    <citation type="submission" date="2021-01" db="EMBL/GenBank/DDBJ databases">
        <authorList>
            <consortium name="Genoscope - CEA"/>
            <person name="William W."/>
        </authorList>
    </citation>
    <scope>NUCLEOTIDE SEQUENCE</scope>
</reference>
<dbReference type="EMBL" id="CAJJDN010000070">
    <property type="protein sequence ID" value="CAD8098648.1"/>
    <property type="molecule type" value="Genomic_DNA"/>
</dbReference>
<evidence type="ECO:0000259" key="2">
    <source>
        <dbReference type="Pfam" id="PF04059"/>
    </source>
</evidence>
<comment type="caution">
    <text evidence="3">The sequence shown here is derived from an EMBL/GenBank/DDBJ whole genome shotgun (WGS) entry which is preliminary data.</text>
</comment>
<dbReference type="OrthoDB" id="417481at2759"/>
<dbReference type="AlphaFoldDB" id="A0A8S1P6R8"/>
<feature type="signal peptide" evidence="1">
    <location>
        <begin position="1"/>
        <end position="18"/>
    </location>
</feature>
<feature type="chain" id="PRO_5035754256" description="Mei2-like C-terminal RNA recognition motif domain-containing protein" evidence="1">
    <location>
        <begin position="19"/>
        <end position="198"/>
    </location>
</feature>
<proteinExistence type="predicted"/>
<sequence>MIFSFLVIVFYFVNSISTESKLLFSIETDSSSTEQFEVVSTIFNQVPDKYAKENDNTYNQFNISLQTITNDKRTTLMIRNIPNNYTVERLQNELDFKFSSKYDYLNIPCDLEGGFAFINLKNKKFLQEFFLAFNNRPWNFSKQQVNHFQLFQRCILKYAKVQYNENLLKYQKKICPDIYSNQKKVIDLIKSQKKELRQ</sequence>
<accession>A0A8S1P6R8</accession>
<keyword evidence="4" id="KW-1185">Reference proteome</keyword>
<gene>
    <name evidence="3" type="ORF">PSON_ATCC_30995.1.T0700224</name>
</gene>
<evidence type="ECO:0000313" key="4">
    <source>
        <dbReference type="Proteomes" id="UP000692954"/>
    </source>
</evidence>
<organism evidence="3 4">
    <name type="scientific">Paramecium sonneborni</name>
    <dbReference type="NCBI Taxonomy" id="65129"/>
    <lineage>
        <taxon>Eukaryota</taxon>
        <taxon>Sar</taxon>
        <taxon>Alveolata</taxon>
        <taxon>Ciliophora</taxon>
        <taxon>Intramacronucleata</taxon>
        <taxon>Oligohymenophorea</taxon>
        <taxon>Peniculida</taxon>
        <taxon>Parameciidae</taxon>
        <taxon>Paramecium</taxon>
    </lineage>
</organism>
<feature type="domain" description="Mei2-like C-terminal RNA recognition motif" evidence="2">
    <location>
        <begin position="73"/>
        <end position="170"/>
    </location>
</feature>
<protein>
    <recommendedName>
        <fullName evidence="2">Mei2-like C-terminal RNA recognition motif domain-containing protein</fullName>
    </recommendedName>
</protein>
<dbReference type="InterPro" id="IPR007201">
    <property type="entry name" value="Mei2-like_Rrm_C"/>
</dbReference>
<dbReference type="Pfam" id="PF04059">
    <property type="entry name" value="RRM_2"/>
    <property type="match status" value="1"/>
</dbReference>